<dbReference type="Gene3D" id="3.40.390.30">
    <property type="entry name" value="Metalloproteases ('zincins'), catalytic domain"/>
    <property type="match status" value="1"/>
</dbReference>
<name>A0A0H3XKE2_9MOLU</name>
<feature type="binding site" evidence="9">
    <location>
        <position position="124"/>
    </location>
    <ligand>
        <name>Zn(2+)</name>
        <dbReference type="ChEBI" id="CHEBI:29105"/>
        <note>catalytic</note>
    </ligand>
</feature>
<dbReference type="Proteomes" id="UP000035661">
    <property type="component" value="Chromosome"/>
</dbReference>
<dbReference type="GO" id="GO:0006364">
    <property type="term" value="P:rRNA processing"/>
    <property type="evidence" value="ECO:0007669"/>
    <property type="project" value="UniProtKB-UniRule"/>
</dbReference>
<keyword evidence="5 9" id="KW-0479">Metal-binding</keyword>
<keyword evidence="9" id="KW-0963">Cytoplasm</keyword>
<dbReference type="AlphaFoldDB" id="A0A0H3XKE2"/>
<dbReference type="GO" id="GO:0005737">
    <property type="term" value="C:cytoplasm"/>
    <property type="evidence" value="ECO:0007669"/>
    <property type="project" value="UniProtKB-SubCell"/>
</dbReference>
<keyword evidence="4 9" id="KW-0540">Nuclease</keyword>
<dbReference type="PANTHER" id="PTHR46986:SF1">
    <property type="entry name" value="ENDORIBONUCLEASE YBEY, CHLOROPLASTIC"/>
    <property type="match status" value="1"/>
</dbReference>
<keyword evidence="10" id="KW-0482">Metalloprotease</keyword>
<gene>
    <name evidence="10" type="primary">yqfG</name>
    <name evidence="9" type="synonym">ybeY</name>
    <name evidence="10" type="ORF">SERIO_v1c08090</name>
</gene>
<protein>
    <recommendedName>
        <fullName evidence="9">Endoribonuclease YbeY</fullName>
        <ecNumber evidence="9">3.1.-.-</ecNumber>
    </recommendedName>
</protein>
<evidence type="ECO:0000256" key="6">
    <source>
        <dbReference type="ARBA" id="ARBA00022759"/>
    </source>
</evidence>
<comment type="cofactor">
    <cofactor evidence="9">
        <name>Zn(2+)</name>
        <dbReference type="ChEBI" id="CHEBI:29105"/>
    </cofactor>
    <text evidence="9">Binds 1 zinc ion.</text>
</comment>
<dbReference type="InterPro" id="IPR023091">
    <property type="entry name" value="MetalPrtase_cat_dom_sf_prd"/>
</dbReference>
<dbReference type="GO" id="GO:0004222">
    <property type="term" value="F:metalloendopeptidase activity"/>
    <property type="evidence" value="ECO:0007669"/>
    <property type="project" value="InterPro"/>
</dbReference>
<evidence type="ECO:0000256" key="4">
    <source>
        <dbReference type="ARBA" id="ARBA00022722"/>
    </source>
</evidence>
<keyword evidence="6 9" id="KW-0255">Endonuclease</keyword>
<dbReference type="PANTHER" id="PTHR46986">
    <property type="entry name" value="ENDORIBONUCLEASE YBEY, CHLOROPLASTIC"/>
    <property type="match status" value="1"/>
</dbReference>
<dbReference type="Pfam" id="PF02130">
    <property type="entry name" value="YbeY"/>
    <property type="match status" value="1"/>
</dbReference>
<dbReference type="RefSeq" id="WP_047791581.1">
    <property type="nucleotide sequence ID" value="NZ_CP011856.1"/>
</dbReference>
<keyword evidence="3 9" id="KW-0698">rRNA processing</keyword>
<organism evidence="10 11">
    <name type="scientific">Spiroplasma eriocheiris</name>
    <dbReference type="NCBI Taxonomy" id="315358"/>
    <lineage>
        <taxon>Bacteria</taxon>
        <taxon>Bacillati</taxon>
        <taxon>Mycoplasmatota</taxon>
        <taxon>Mollicutes</taxon>
        <taxon>Entomoplasmatales</taxon>
        <taxon>Spiroplasmataceae</taxon>
        <taxon>Spiroplasma</taxon>
    </lineage>
</organism>
<comment type="subcellular location">
    <subcellularLocation>
        <location evidence="9">Cytoplasm</location>
    </subcellularLocation>
</comment>
<evidence type="ECO:0000256" key="5">
    <source>
        <dbReference type="ARBA" id="ARBA00022723"/>
    </source>
</evidence>
<reference evidence="10 11" key="1">
    <citation type="journal article" date="2015" name="Genome Biol. Evol.">
        <title>Found and Lost: The Fates of Horizontally Acquired Genes in Arthropod-Symbiotic Spiroplasma.</title>
        <authorList>
            <person name="Lo W.S."/>
            <person name="Gasparich G.E."/>
            <person name="Kuo C.H."/>
        </authorList>
    </citation>
    <scope>NUCLEOTIDE SEQUENCE [LARGE SCALE GENOMIC DNA]</scope>
    <source>
        <strain evidence="11">TDA-040725-5</strain>
    </source>
</reference>
<evidence type="ECO:0000256" key="1">
    <source>
        <dbReference type="ARBA" id="ARBA00010875"/>
    </source>
</evidence>
<dbReference type="GO" id="GO:0008270">
    <property type="term" value="F:zinc ion binding"/>
    <property type="evidence" value="ECO:0007669"/>
    <property type="project" value="UniProtKB-UniRule"/>
</dbReference>
<dbReference type="EMBL" id="CP011856">
    <property type="protein sequence ID" value="AKM54371.1"/>
    <property type="molecule type" value="Genomic_DNA"/>
</dbReference>
<dbReference type="GO" id="GO:0006508">
    <property type="term" value="P:proteolysis"/>
    <property type="evidence" value="ECO:0007669"/>
    <property type="project" value="UniProtKB-KW"/>
</dbReference>
<dbReference type="InterPro" id="IPR020549">
    <property type="entry name" value="YbeY_CS"/>
</dbReference>
<evidence type="ECO:0000313" key="10">
    <source>
        <dbReference type="EMBL" id="AKM54371.1"/>
    </source>
</evidence>
<comment type="function">
    <text evidence="9">Single strand-specific metallo-endoribonuclease involved in late-stage 70S ribosome quality control and in maturation of the 3' terminus of the 16S rRNA.</text>
</comment>
<accession>A0A0H3XKE2</accession>
<dbReference type="STRING" id="315358.SERIO_v1c08090"/>
<comment type="similarity">
    <text evidence="1 9">Belongs to the endoribonuclease YbeY family.</text>
</comment>
<evidence type="ECO:0000256" key="8">
    <source>
        <dbReference type="ARBA" id="ARBA00022833"/>
    </source>
</evidence>
<feature type="binding site" evidence="9">
    <location>
        <position position="120"/>
    </location>
    <ligand>
        <name>Zn(2+)</name>
        <dbReference type="ChEBI" id="CHEBI:29105"/>
        <note>catalytic</note>
    </ligand>
</feature>
<dbReference type="EC" id="3.1.-.-" evidence="9"/>
<dbReference type="SUPFAM" id="SSF55486">
    <property type="entry name" value="Metalloproteases ('zincins'), catalytic domain"/>
    <property type="match status" value="1"/>
</dbReference>
<keyword evidence="11" id="KW-1185">Reference proteome</keyword>
<evidence type="ECO:0000256" key="9">
    <source>
        <dbReference type="HAMAP-Rule" id="MF_00009"/>
    </source>
</evidence>
<dbReference type="HAMAP" id="MF_00009">
    <property type="entry name" value="Endoribonucl_YbeY"/>
    <property type="match status" value="1"/>
</dbReference>
<keyword evidence="2 9" id="KW-0690">Ribosome biogenesis</keyword>
<feature type="binding site" evidence="9">
    <location>
        <position position="130"/>
    </location>
    <ligand>
        <name>Zn(2+)</name>
        <dbReference type="ChEBI" id="CHEBI:29105"/>
        <note>catalytic</note>
    </ligand>
</feature>
<evidence type="ECO:0000313" key="11">
    <source>
        <dbReference type="Proteomes" id="UP000035661"/>
    </source>
</evidence>
<evidence type="ECO:0000256" key="2">
    <source>
        <dbReference type="ARBA" id="ARBA00022517"/>
    </source>
</evidence>
<keyword evidence="7 9" id="KW-0378">Hydrolase</keyword>
<dbReference type="NCBIfam" id="TIGR00043">
    <property type="entry name" value="rRNA maturation RNase YbeY"/>
    <property type="match status" value="1"/>
</dbReference>
<sequence length="158" mass="18880">MEDNFDINNETHFEIDNFNQDFINIFNKVKETLKIIEPLELTLNFVDEQTQVELNKRYRHKDYVADVLTFALEENEELDLFKLTGLRSLGDIFICYPKAVSQAEEYQHSLRRELAFLFTHGMLHILGYDHQTKQDEEIMFNLQRIILNDLQILRNPIE</sequence>
<proteinExistence type="inferred from homology"/>
<reference evidence="11" key="2">
    <citation type="submission" date="2015-06" db="EMBL/GenBank/DDBJ databases">
        <title>Complete genome sequence of Spiroplasma eriocheiris TDA-040725-5 (DSM 21848).</title>
        <authorList>
            <person name="Lo W.-S."/>
            <person name="Kuo C.-H."/>
        </authorList>
    </citation>
    <scope>NUCLEOTIDE SEQUENCE [LARGE SCALE GENOMIC DNA]</scope>
    <source>
        <strain evidence="11">TDA-040725-5</strain>
    </source>
</reference>
<dbReference type="InterPro" id="IPR002036">
    <property type="entry name" value="YbeY"/>
</dbReference>
<dbReference type="PATRIC" id="fig|743698.3.peg.815"/>
<dbReference type="GO" id="GO:0004521">
    <property type="term" value="F:RNA endonuclease activity"/>
    <property type="evidence" value="ECO:0007669"/>
    <property type="project" value="UniProtKB-UniRule"/>
</dbReference>
<dbReference type="PROSITE" id="PS01306">
    <property type="entry name" value="UPF0054"/>
    <property type="match status" value="1"/>
</dbReference>
<evidence type="ECO:0000256" key="3">
    <source>
        <dbReference type="ARBA" id="ARBA00022552"/>
    </source>
</evidence>
<evidence type="ECO:0000256" key="7">
    <source>
        <dbReference type="ARBA" id="ARBA00022801"/>
    </source>
</evidence>
<dbReference type="KEGG" id="seri:SERIO_v1c08090"/>
<keyword evidence="8 9" id="KW-0862">Zinc</keyword>
<keyword evidence="10" id="KW-0645">Protease</keyword>